<gene>
    <name evidence="2" type="ORF">C5F46_01250</name>
</gene>
<protein>
    <recommendedName>
        <fullName evidence="1">Rhamnogalacturonase A/B/Epimerase-like pectate lyase domain-containing protein</fullName>
    </recommendedName>
</protein>
<sequence>MNKAITDGLLLMPPAFGAGLDVWSSEDGTPGQASYQGAYNAALVAADQDFGPCLELVKTTATQKLRYMGETPILPGCYLRITARVKVISGNLPGVRIAGWAGGAGGVHVEGLVETGPEAVPGGYGEVVTVSAIVGTGARGGVDMPWGLAPIYGHFGLDLTGANGGVVRIESIAIEDVTAAWLREMVPFVDVRDFGAVGDGVTDDRAAFAAADAAAAGRGILVPEGSYYLSGNLSLNAPVRFVGTLVMPLAARLLLLKSYDFPTYAAAFGDEDLGFRKAVQALFYYTDHTVLNLKGRRVELTAPVDLRALLPDLGSFSNRRVIANGQINVIDGPGWASAMVSSQASYDIALPDQLTAVANIASIPVGARVAGTGVGREVYVKAVNVVAGSLTLSQPLHGGSGSRSYSFTRDRYILDLSGMERLDRLNIAEVEFLCNGVASAVMLPPEGDVFAMRDCWVMRPKDRAITSIGRGCQGMLIDRCHFLSNEMSLRVQDRSTIALNVNANDVKIRENRFVRFAHFMVAAGTGHLILGNHWFQGDEETQGLRSAGLVLAQTNVLTSVTGNYIDNAGLEWTNEYAPDPAFGTQYSFGGLTVTGNTFLCSDMAPGFRWISVRPYGAGHFIHGLNLSGNVFKAAGGTVERIERVDTTVADLDYSRMRNVVVEGNTFNGISQFVSNPATLEHDQATAQTVWTLTPGAMLPFGGWARNVEGVVAEGMISGATGARITEMPFVQVEQGAAKQQLQLNWSQAAKGRVQVKVRMDNLA</sequence>
<proteinExistence type="predicted"/>
<dbReference type="Pfam" id="PF12708">
    <property type="entry name" value="Pect-lyase_RHGA_epim"/>
    <property type="match status" value="1"/>
</dbReference>
<dbReference type="InterPro" id="IPR011050">
    <property type="entry name" value="Pectin_lyase_fold/virulence"/>
</dbReference>
<dbReference type="InterPro" id="IPR012334">
    <property type="entry name" value="Pectin_lyas_fold"/>
</dbReference>
<accession>A0A2T4JMU7</accession>
<evidence type="ECO:0000259" key="1">
    <source>
        <dbReference type="Pfam" id="PF12708"/>
    </source>
</evidence>
<feature type="domain" description="Rhamnogalacturonase A/B/Epimerase-like pectate lyase" evidence="1">
    <location>
        <begin position="188"/>
        <end position="243"/>
    </location>
</feature>
<dbReference type="RefSeq" id="WP_107323549.1">
    <property type="nucleotide sequence ID" value="NZ_NHSP01000023.1"/>
</dbReference>
<organism evidence="2 3">
    <name type="scientific">Phaeovulum veldkampii DSM 11550</name>
    <dbReference type="NCBI Taxonomy" id="1185920"/>
    <lineage>
        <taxon>Bacteria</taxon>
        <taxon>Pseudomonadati</taxon>
        <taxon>Pseudomonadota</taxon>
        <taxon>Alphaproteobacteria</taxon>
        <taxon>Rhodobacterales</taxon>
        <taxon>Paracoccaceae</taxon>
        <taxon>Phaeovulum</taxon>
    </lineage>
</organism>
<dbReference type="AlphaFoldDB" id="A0A2T4JMU7"/>
<comment type="caution">
    <text evidence="2">The sequence shown here is derived from an EMBL/GenBank/DDBJ whole genome shotgun (WGS) entry which is preliminary data.</text>
</comment>
<evidence type="ECO:0000313" key="3">
    <source>
        <dbReference type="Proteomes" id="UP000241899"/>
    </source>
</evidence>
<dbReference type="EMBL" id="PZKF01000002">
    <property type="protein sequence ID" value="PTE19087.1"/>
    <property type="molecule type" value="Genomic_DNA"/>
</dbReference>
<dbReference type="Gene3D" id="2.160.20.10">
    <property type="entry name" value="Single-stranded right-handed beta-helix, Pectin lyase-like"/>
    <property type="match status" value="2"/>
</dbReference>
<dbReference type="SUPFAM" id="SSF51126">
    <property type="entry name" value="Pectin lyase-like"/>
    <property type="match status" value="1"/>
</dbReference>
<dbReference type="Proteomes" id="UP000241899">
    <property type="component" value="Unassembled WGS sequence"/>
</dbReference>
<evidence type="ECO:0000313" key="2">
    <source>
        <dbReference type="EMBL" id="PTE19087.1"/>
    </source>
</evidence>
<dbReference type="OrthoDB" id="7749009at2"/>
<reference evidence="2 3" key="1">
    <citation type="submission" date="2018-03" db="EMBL/GenBank/DDBJ databases">
        <title>Rhodobacter veldkampii.</title>
        <authorList>
            <person name="Meyer T.E."/>
            <person name="Miller S."/>
            <person name="Lodha T."/>
            <person name="Gandham S."/>
            <person name="Chintalapati S."/>
            <person name="Chintalapati V.R."/>
        </authorList>
    </citation>
    <scope>NUCLEOTIDE SEQUENCE [LARGE SCALE GENOMIC DNA]</scope>
    <source>
        <strain evidence="2 3">DSM 11550</strain>
    </source>
</reference>
<keyword evidence="3" id="KW-1185">Reference proteome</keyword>
<name>A0A2T4JMU7_9RHOB</name>
<dbReference type="InterPro" id="IPR024535">
    <property type="entry name" value="RHGA/B-epi-like_pectate_lyase"/>
</dbReference>